<organism evidence="1 2">
    <name type="scientific">Populus alba x Populus x berolinensis</name>
    <dbReference type="NCBI Taxonomy" id="444605"/>
    <lineage>
        <taxon>Eukaryota</taxon>
        <taxon>Viridiplantae</taxon>
        <taxon>Streptophyta</taxon>
        <taxon>Embryophyta</taxon>
        <taxon>Tracheophyta</taxon>
        <taxon>Spermatophyta</taxon>
        <taxon>Magnoliopsida</taxon>
        <taxon>eudicotyledons</taxon>
        <taxon>Gunneridae</taxon>
        <taxon>Pentapetalae</taxon>
        <taxon>rosids</taxon>
        <taxon>fabids</taxon>
        <taxon>Malpighiales</taxon>
        <taxon>Salicaceae</taxon>
        <taxon>Saliceae</taxon>
        <taxon>Populus</taxon>
    </lineage>
</organism>
<dbReference type="AlphaFoldDB" id="A0AAD6WB07"/>
<accession>A0AAD6WB07</accession>
<dbReference type="PANTHER" id="PTHR46293">
    <property type="entry name" value="E3 UBIQUITIN PROTEIN LIGASE DRIP1"/>
    <property type="match status" value="1"/>
</dbReference>
<dbReference type="GO" id="GO:0004842">
    <property type="term" value="F:ubiquitin-protein transferase activity"/>
    <property type="evidence" value="ECO:0007669"/>
    <property type="project" value="InterPro"/>
</dbReference>
<dbReference type="Proteomes" id="UP001164929">
    <property type="component" value="Chromosome 2"/>
</dbReference>
<reference evidence="1" key="1">
    <citation type="journal article" date="2023" name="Mol. Ecol. Resour.">
        <title>Chromosome-level genome assembly of a triploid poplar Populus alba 'Berolinensis'.</title>
        <authorList>
            <person name="Chen S."/>
            <person name="Yu Y."/>
            <person name="Wang X."/>
            <person name="Wang S."/>
            <person name="Zhang T."/>
            <person name="Zhou Y."/>
            <person name="He R."/>
            <person name="Meng N."/>
            <person name="Wang Y."/>
            <person name="Liu W."/>
            <person name="Liu Z."/>
            <person name="Liu J."/>
            <person name="Guo Q."/>
            <person name="Huang H."/>
            <person name="Sederoff R.R."/>
            <person name="Wang G."/>
            <person name="Qu G."/>
            <person name="Chen S."/>
        </authorList>
    </citation>
    <scope>NUCLEOTIDE SEQUENCE</scope>
    <source>
        <strain evidence="1">SC-2020</strain>
    </source>
</reference>
<evidence type="ECO:0000313" key="2">
    <source>
        <dbReference type="Proteomes" id="UP001164929"/>
    </source>
</evidence>
<comment type="caution">
    <text evidence="1">The sequence shown here is derived from an EMBL/GenBank/DDBJ whole genome shotgun (WGS) entry which is preliminary data.</text>
</comment>
<dbReference type="PANTHER" id="PTHR46293:SF16">
    <property type="entry name" value="E3 UBIQUITIN PROTEIN LIGASE DRIP1"/>
    <property type="match status" value="1"/>
</dbReference>
<sequence length="140" mass="15804">MKGRHPRMWLRCHPSSATQLIPSRGLAVAVWKAQVGQPVDLSISECISRCMLPILKRDRDGNVPVSFIQKYLMKKLDLASEAEVEIRCMGRPVIPTLLLYNLVDQWLQTVPKTEQVPVTAGFSAKDYVMVLAYARKVPNQ</sequence>
<protein>
    <submittedName>
        <fullName evidence="1">Uncharacterized protein</fullName>
    </submittedName>
</protein>
<keyword evidence="2" id="KW-1185">Reference proteome</keyword>
<proteinExistence type="predicted"/>
<evidence type="ECO:0000313" key="1">
    <source>
        <dbReference type="EMBL" id="KAJ7006095.1"/>
    </source>
</evidence>
<dbReference type="EMBL" id="JAQIZT010000002">
    <property type="protein sequence ID" value="KAJ7006095.1"/>
    <property type="molecule type" value="Genomic_DNA"/>
</dbReference>
<dbReference type="InterPro" id="IPR044807">
    <property type="entry name" value="DRIP1-like"/>
</dbReference>
<gene>
    <name evidence="1" type="ORF">NC653_005443</name>
</gene>
<name>A0AAD6WB07_9ROSI</name>